<dbReference type="InterPro" id="IPR003343">
    <property type="entry name" value="Big_2"/>
</dbReference>
<evidence type="ECO:0000313" key="4">
    <source>
        <dbReference type="EMBL" id="RXZ62279.1"/>
    </source>
</evidence>
<dbReference type="PANTHER" id="PTHR23019">
    <property type="entry name" value="NUCLEAR PORE MEMBRANE GLYCOPROTEIN GP210-RELATED"/>
    <property type="match status" value="1"/>
</dbReference>
<protein>
    <recommendedName>
        <fullName evidence="3">BIG2 domain-containing protein</fullName>
    </recommendedName>
</protein>
<feature type="domain" description="BIG2" evidence="3">
    <location>
        <begin position="703"/>
        <end position="780"/>
    </location>
</feature>
<dbReference type="SUPFAM" id="SSF49373">
    <property type="entry name" value="Invasin/intimin cell-adhesion fragments"/>
    <property type="match status" value="4"/>
</dbReference>
<dbReference type="AlphaFoldDB" id="A0A4Q2KE33"/>
<keyword evidence="1" id="KW-1133">Transmembrane helix</keyword>
<accession>A0A4Q2KE33</accession>
<dbReference type="Proteomes" id="UP000291269">
    <property type="component" value="Unassembled WGS sequence"/>
</dbReference>
<keyword evidence="5" id="KW-1185">Reference proteome</keyword>
<reference evidence="4 5" key="1">
    <citation type="journal article" date="2019" name="Gut">
        <title>Antibiotics-induced monodominance of a novel gut bacterial order.</title>
        <authorList>
            <person name="Hildebrand F."/>
            <person name="Moitinho-Silva L."/>
            <person name="Blasche S."/>
            <person name="Jahn M.T."/>
            <person name="Gossmann T.I."/>
            <person name="Heuerta-Cepas J."/>
            <person name="Hercog R."/>
            <person name="Luetge M."/>
            <person name="Bahram M."/>
            <person name="Pryszlak A."/>
            <person name="Alves R.J."/>
            <person name="Waszak S.M."/>
            <person name="Zhu A."/>
            <person name="Ye L."/>
            <person name="Costea P.I."/>
            <person name="Aalvink S."/>
            <person name="Belzer C."/>
            <person name="Forslund S.K."/>
            <person name="Sunagawa S."/>
            <person name="Hentschel U."/>
            <person name="Merten C."/>
            <person name="Patil K.R."/>
            <person name="Benes V."/>
            <person name="Bork P."/>
        </authorList>
    </citation>
    <scope>NUCLEOTIDE SEQUENCE [LARGE SCALE GENOMIC DNA]</scope>
    <source>
        <strain evidence="4 5">HDS1380</strain>
    </source>
</reference>
<dbReference type="Pfam" id="PF02368">
    <property type="entry name" value="Big_2"/>
    <property type="match status" value="3"/>
</dbReference>
<dbReference type="SMART" id="SM00635">
    <property type="entry name" value="BID_2"/>
    <property type="match status" value="4"/>
</dbReference>
<feature type="signal peptide" evidence="2">
    <location>
        <begin position="1"/>
        <end position="32"/>
    </location>
</feature>
<comment type="caution">
    <text evidence="4">The sequence shown here is derived from an EMBL/GenBank/DDBJ whole genome shotgun (WGS) entry which is preliminary data.</text>
</comment>
<keyword evidence="1" id="KW-0472">Membrane</keyword>
<feature type="domain" description="BIG2" evidence="3">
    <location>
        <begin position="282"/>
        <end position="359"/>
    </location>
</feature>
<dbReference type="Gene3D" id="2.60.40.1080">
    <property type="match status" value="4"/>
</dbReference>
<feature type="domain" description="BIG2" evidence="3">
    <location>
        <begin position="781"/>
        <end position="855"/>
    </location>
</feature>
<evidence type="ECO:0000259" key="3">
    <source>
        <dbReference type="SMART" id="SM00635"/>
    </source>
</evidence>
<organism evidence="4 5">
    <name type="scientific">Candidatus Borkfalkia ceftriaxoniphila</name>
    <dbReference type="NCBI Taxonomy" id="2508949"/>
    <lineage>
        <taxon>Bacteria</taxon>
        <taxon>Bacillati</taxon>
        <taxon>Bacillota</taxon>
        <taxon>Clostridia</taxon>
        <taxon>Christensenellales</taxon>
        <taxon>Christensenellaceae</taxon>
        <taxon>Candidatus Borkfalkia</taxon>
    </lineage>
</organism>
<dbReference type="PANTHER" id="PTHR23019:SF0">
    <property type="entry name" value="NUCLEAR PORE MEMBRANE GLYCOPROTEIN 210"/>
    <property type="match status" value="1"/>
</dbReference>
<feature type="transmembrane region" description="Helical" evidence="1">
    <location>
        <begin position="872"/>
        <end position="894"/>
    </location>
</feature>
<keyword evidence="1" id="KW-0812">Transmembrane</keyword>
<name>A0A4Q2KE33_9FIRM</name>
<dbReference type="RefSeq" id="WP_129225833.1">
    <property type="nucleotide sequence ID" value="NZ_SDOZ01000002.1"/>
</dbReference>
<dbReference type="InterPro" id="IPR008964">
    <property type="entry name" value="Invasin/intimin_cell_adhesion"/>
</dbReference>
<dbReference type="OrthoDB" id="2068322at2"/>
<feature type="domain" description="BIG2" evidence="3">
    <location>
        <begin position="361"/>
        <end position="439"/>
    </location>
</feature>
<evidence type="ECO:0000256" key="2">
    <source>
        <dbReference type="SAM" id="SignalP"/>
    </source>
</evidence>
<gene>
    <name evidence="4" type="ORF">ESZ91_07755</name>
</gene>
<feature type="chain" id="PRO_5020635398" description="BIG2 domain-containing protein" evidence="2">
    <location>
        <begin position="33"/>
        <end position="900"/>
    </location>
</feature>
<dbReference type="InterPro" id="IPR045197">
    <property type="entry name" value="NUP210-like"/>
</dbReference>
<keyword evidence="2" id="KW-0732">Signal</keyword>
<proteinExistence type="predicted"/>
<dbReference type="EMBL" id="SDOZ01000002">
    <property type="protein sequence ID" value="RXZ62279.1"/>
    <property type="molecule type" value="Genomic_DNA"/>
</dbReference>
<evidence type="ECO:0000256" key="1">
    <source>
        <dbReference type="SAM" id="Phobius"/>
    </source>
</evidence>
<sequence length="900" mass="95457">MRNKTKTILLPLLALVFAVMFCLSLAPLAARAADTDKFVLLTDTATNEGEPVGSNSVALTEKDGGFTVAGKQKDSRTVAVYDHGYQLGSKVSFTARVDQDYSGLNGGDLKSQVYFSLFFAQAEKGENGFDAADFKNSRTEGNGASLHLFSSEDLSPDTGGNYRGMVNISTFGRRDIVNTDSMYGNTHGEGVTDIGWAISQNKPFTIEMGTEKAGGIDQFYILITVDRTPERPAVSQSKISFPLTDLVKDTENQSPYYVAFEFANMNATERSVDAEVSAITAEEAGLTLEPESVFLKPEQTKQLSAKDAISSEAVADVAYVSENPEIASVSESGLVTALKAGTTKIVATAADGRKGEAYVTVANRITLDADAKEMQVGEFSNLIATTNPANLSVVWSSSDDEVVSVNGGVLQALKAGTSTVTAKILNFESGELELKATCEVTVKAYEKPEDVHGDGTHYLYSENLIARGTGYEKTDKGISFNGNIQNGYTYAVIGEGVTFDKPVTFDIINKFDASNTTYANQFGRFLGISIKNGDANSMTAADFALGADSGLQVNLTTNAEWWNYGLKFMLPYQTGVSGTVEQKQTPENKGDLTGTDRYGNAFARAFCDGTRIQVKMWKDGDSFFVAFTPVFTEGEVPDGSENMTYPSGSPYDYVGPYTMQFDWAQVSKGINDGTWCIAVGEGNTIAANSAKAELSVENVNVGVLYGVEVSRSTQQMKQGTTFQLNGTTNPNSYIPTSAEWSSSDNSVATVDETGKVTAVKSGTATITYTVDGKSASCEVTVVGGLTVSEHEKSLKVGETYQIAATVDPSSIKATFASGDDRIATVDENGKVTAVKEGTVKIYVRVGSLFSEEITVTVTAEGGASKGGCGSEIGFAAGAAALGLAAAGAAVVLAVKKRKNS</sequence>
<evidence type="ECO:0000313" key="5">
    <source>
        <dbReference type="Proteomes" id="UP000291269"/>
    </source>
</evidence>